<gene>
    <name evidence="9" type="ORF">PENTCL1PPCAC_14376</name>
</gene>
<keyword evidence="7 8" id="KW-0349">Heme</keyword>
<name>A0AAV5T9E7_9BILA</name>
<evidence type="ECO:0000256" key="7">
    <source>
        <dbReference type="PIRSR" id="PIRSR602401-1"/>
    </source>
</evidence>
<keyword evidence="10" id="KW-1185">Reference proteome</keyword>
<dbReference type="PROSITE" id="PS00086">
    <property type="entry name" value="CYTOCHROME_P450"/>
    <property type="match status" value="1"/>
</dbReference>
<dbReference type="PRINTS" id="PR00463">
    <property type="entry name" value="EP450I"/>
</dbReference>
<keyword evidence="6 8" id="KW-0503">Monooxygenase</keyword>
<dbReference type="InterPro" id="IPR002401">
    <property type="entry name" value="Cyt_P450_E_grp-I"/>
</dbReference>
<evidence type="ECO:0000256" key="6">
    <source>
        <dbReference type="ARBA" id="ARBA00023033"/>
    </source>
</evidence>
<evidence type="ECO:0000256" key="1">
    <source>
        <dbReference type="ARBA" id="ARBA00001971"/>
    </source>
</evidence>
<organism evidence="9 10">
    <name type="scientific">Pristionchus entomophagus</name>
    <dbReference type="NCBI Taxonomy" id="358040"/>
    <lineage>
        <taxon>Eukaryota</taxon>
        <taxon>Metazoa</taxon>
        <taxon>Ecdysozoa</taxon>
        <taxon>Nematoda</taxon>
        <taxon>Chromadorea</taxon>
        <taxon>Rhabditida</taxon>
        <taxon>Rhabditina</taxon>
        <taxon>Diplogasteromorpha</taxon>
        <taxon>Diplogasteroidea</taxon>
        <taxon>Neodiplogasteridae</taxon>
        <taxon>Pristionchus</taxon>
    </lineage>
</organism>
<keyword evidence="5 7" id="KW-0408">Iron</keyword>
<feature type="binding site" description="axial binding residue" evidence="7">
    <location>
        <position position="416"/>
    </location>
    <ligand>
        <name>heme</name>
        <dbReference type="ChEBI" id="CHEBI:30413"/>
    </ligand>
    <ligandPart>
        <name>Fe</name>
        <dbReference type="ChEBI" id="CHEBI:18248"/>
    </ligandPart>
</feature>
<dbReference type="PRINTS" id="PR00385">
    <property type="entry name" value="P450"/>
</dbReference>
<evidence type="ECO:0000313" key="9">
    <source>
        <dbReference type="EMBL" id="GMS92201.1"/>
    </source>
</evidence>
<evidence type="ECO:0000256" key="4">
    <source>
        <dbReference type="ARBA" id="ARBA00023002"/>
    </source>
</evidence>
<reference evidence="9" key="1">
    <citation type="submission" date="2023-10" db="EMBL/GenBank/DDBJ databases">
        <title>Genome assembly of Pristionchus species.</title>
        <authorList>
            <person name="Yoshida K."/>
            <person name="Sommer R.J."/>
        </authorList>
    </citation>
    <scope>NUCLEOTIDE SEQUENCE</scope>
    <source>
        <strain evidence="9">RS0144</strain>
    </source>
</reference>
<dbReference type="InterPro" id="IPR017972">
    <property type="entry name" value="Cyt_P450_CS"/>
</dbReference>
<evidence type="ECO:0000256" key="3">
    <source>
        <dbReference type="ARBA" id="ARBA00022723"/>
    </source>
</evidence>
<dbReference type="Pfam" id="PF00067">
    <property type="entry name" value="p450"/>
    <property type="match status" value="1"/>
</dbReference>
<dbReference type="GO" id="GO:0016705">
    <property type="term" value="F:oxidoreductase activity, acting on paired donors, with incorporation or reduction of molecular oxygen"/>
    <property type="evidence" value="ECO:0007669"/>
    <property type="project" value="InterPro"/>
</dbReference>
<dbReference type="SUPFAM" id="SSF48264">
    <property type="entry name" value="Cytochrome P450"/>
    <property type="match status" value="1"/>
</dbReference>
<dbReference type="Proteomes" id="UP001432027">
    <property type="component" value="Unassembled WGS sequence"/>
</dbReference>
<dbReference type="PANTHER" id="PTHR24284">
    <property type="entry name" value="CYTOCHROME P450 FAMILY"/>
    <property type="match status" value="1"/>
</dbReference>
<dbReference type="GO" id="GO:0004497">
    <property type="term" value="F:monooxygenase activity"/>
    <property type="evidence" value="ECO:0007669"/>
    <property type="project" value="UniProtKB-KW"/>
</dbReference>
<comment type="similarity">
    <text evidence="2 8">Belongs to the cytochrome P450 family.</text>
</comment>
<feature type="non-terminal residue" evidence="9">
    <location>
        <position position="1"/>
    </location>
</feature>
<evidence type="ECO:0008006" key="11">
    <source>
        <dbReference type="Google" id="ProtNLM"/>
    </source>
</evidence>
<proteinExistence type="inferred from homology"/>
<evidence type="ECO:0000256" key="2">
    <source>
        <dbReference type="ARBA" id="ARBA00010617"/>
    </source>
</evidence>
<dbReference type="AlphaFoldDB" id="A0AAV5T9E7"/>
<comment type="cofactor">
    <cofactor evidence="1 7">
        <name>heme</name>
        <dbReference type="ChEBI" id="CHEBI:30413"/>
    </cofactor>
</comment>
<dbReference type="InterPro" id="IPR036396">
    <property type="entry name" value="Cyt_P450_sf"/>
</dbReference>
<dbReference type="Gene3D" id="1.10.630.10">
    <property type="entry name" value="Cytochrome P450"/>
    <property type="match status" value="1"/>
</dbReference>
<dbReference type="PANTHER" id="PTHR24284:SF1">
    <property type="entry name" value="CYTOCHROME P450 FAMILY"/>
    <property type="match status" value="1"/>
</dbReference>
<keyword evidence="4 8" id="KW-0560">Oxidoreductase</keyword>
<keyword evidence="3 7" id="KW-0479">Metal-binding</keyword>
<evidence type="ECO:0000313" key="10">
    <source>
        <dbReference type="Proteomes" id="UP001432027"/>
    </source>
</evidence>
<dbReference type="EMBL" id="BTSX01000004">
    <property type="protein sequence ID" value="GMS92201.1"/>
    <property type="molecule type" value="Genomic_DNA"/>
</dbReference>
<sequence>IIATVLLFVAVYVYKYYENVTRYPKGPTPLPLIGNLHQFNAHRIHHYLEEAQSQYGDVFTIWTPSPMVILMSYTTIKEALVAKGDDFAGRMGRFPDDLFMTTPNGGVIFSDGESWREQRRVQSSMAECMKHLESIDDKSAVDFRWPIQILVANVVNEVLFGYHYDFNDCQRLMDYSDKFAEQLENMRKDPLVLLIMQFPFLARLPVIGWYGKGQYQRNVAALHDHVREDVRRCMKTFNEHEEPASFVHAYMQRMEKNAYLNEDQMVNVCSDFFLAGMETTSTTLRWSMLHMANNLDVQDKIRAEIHSVLGKDGEITMNDRMKLPYTYAAVSEVQRMANILPLNLVHRTVNDTTVDGHSIPGDTLLMPQIYNVMKRGEIFEEAAKCKPERFLMEDGKTPNREMLEQVIPFSLGKRMCAGEGLARMELFLGLATIIQKYRLLSPKNAPLDLTPIEGSILLPKPNKLQMIPV</sequence>
<accession>A0AAV5T9E7</accession>
<dbReference type="GO" id="GO:0020037">
    <property type="term" value="F:heme binding"/>
    <property type="evidence" value="ECO:0007669"/>
    <property type="project" value="InterPro"/>
</dbReference>
<evidence type="ECO:0000256" key="8">
    <source>
        <dbReference type="RuleBase" id="RU000461"/>
    </source>
</evidence>
<dbReference type="InterPro" id="IPR001128">
    <property type="entry name" value="Cyt_P450"/>
</dbReference>
<dbReference type="CDD" id="cd20617">
    <property type="entry name" value="CYP1_2-like"/>
    <property type="match status" value="1"/>
</dbReference>
<evidence type="ECO:0000256" key="5">
    <source>
        <dbReference type="ARBA" id="ARBA00023004"/>
    </source>
</evidence>
<dbReference type="GO" id="GO:0005506">
    <property type="term" value="F:iron ion binding"/>
    <property type="evidence" value="ECO:0007669"/>
    <property type="project" value="InterPro"/>
</dbReference>
<protein>
    <recommendedName>
        <fullName evidence="11">Cytochrome P450</fullName>
    </recommendedName>
</protein>
<comment type="caution">
    <text evidence="9">The sequence shown here is derived from an EMBL/GenBank/DDBJ whole genome shotgun (WGS) entry which is preliminary data.</text>
</comment>
<dbReference type="FunFam" id="1.10.630.10:FF:000036">
    <property type="entry name" value="CYtochrome P450 family"/>
    <property type="match status" value="1"/>
</dbReference>